<evidence type="ECO:0000313" key="10">
    <source>
        <dbReference type="Proteomes" id="UP000774570"/>
    </source>
</evidence>
<dbReference type="Pfam" id="PF07690">
    <property type="entry name" value="MFS_1"/>
    <property type="match status" value="1"/>
</dbReference>
<evidence type="ECO:0000256" key="3">
    <source>
        <dbReference type="ARBA" id="ARBA00022475"/>
    </source>
</evidence>
<keyword evidence="5 7" id="KW-1133">Transmembrane helix</keyword>
<keyword evidence="10" id="KW-1185">Reference proteome</keyword>
<feature type="transmembrane region" description="Helical" evidence="7">
    <location>
        <begin position="106"/>
        <end position="127"/>
    </location>
</feature>
<feature type="transmembrane region" description="Helical" evidence="7">
    <location>
        <begin position="224"/>
        <end position="244"/>
    </location>
</feature>
<feature type="transmembrane region" description="Helical" evidence="7">
    <location>
        <begin position="12"/>
        <end position="35"/>
    </location>
</feature>
<dbReference type="RefSeq" id="WP_220168585.1">
    <property type="nucleotide sequence ID" value="NZ_JAIBOA010000015.1"/>
</dbReference>
<feature type="transmembrane region" description="Helical" evidence="7">
    <location>
        <begin position="265"/>
        <end position="285"/>
    </location>
</feature>
<dbReference type="SUPFAM" id="SSF103473">
    <property type="entry name" value="MFS general substrate transporter"/>
    <property type="match status" value="1"/>
</dbReference>
<dbReference type="CDD" id="cd17321">
    <property type="entry name" value="MFS_MMR_MDR_like"/>
    <property type="match status" value="1"/>
</dbReference>
<dbReference type="Gene3D" id="1.20.1250.20">
    <property type="entry name" value="MFS general substrate transporter like domains"/>
    <property type="match status" value="1"/>
</dbReference>
<name>A0ABS7G0H2_9ACTN</name>
<dbReference type="PANTHER" id="PTHR42718">
    <property type="entry name" value="MAJOR FACILITATOR SUPERFAMILY MULTIDRUG TRANSPORTER MFSC"/>
    <property type="match status" value="1"/>
</dbReference>
<dbReference type="Proteomes" id="UP000774570">
    <property type="component" value="Unassembled WGS sequence"/>
</dbReference>
<evidence type="ECO:0000256" key="1">
    <source>
        <dbReference type="ARBA" id="ARBA00004651"/>
    </source>
</evidence>
<dbReference type="PANTHER" id="PTHR42718:SF46">
    <property type="entry name" value="BLR6921 PROTEIN"/>
    <property type="match status" value="1"/>
</dbReference>
<dbReference type="EMBL" id="JAIBOA010000015">
    <property type="protein sequence ID" value="MBW8485364.1"/>
    <property type="molecule type" value="Genomic_DNA"/>
</dbReference>
<evidence type="ECO:0000256" key="5">
    <source>
        <dbReference type="ARBA" id="ARBA00022989"/>
    </source>
</evidence>
<keyword evidence="2" id="KW-0813">Transport</keyword>
<keyword evidence="4 7" id="KW-0812">Transmembrane</keyword>
<feature type="transmembrane region" description="Helical" evidence="7">
    <location>
        <begin position="291"/>
        <end position="314"/>
    </location>
</feature>
<protein>
    <submittedName>
        <fullName evidence="9">MFS transporter</fullName>
    </submittedName>
</protein>
<feature type="transmembrane region" description="Helical" evidence="7">
    <location>
        <begin position="77"/>
        <end position="100"/>
    </location>
</feature>
<feature type="domain" description="Major facilitator superfamily (MFS) profile" evidence="8">
    <location>
        <begin position="11"/>
        <end position="450"/>
    </location>
</feature>
<proteinExistence type="predicted"/>
<feature type="transmembrane region" description="Helical" evidence="7">
    <location>
        <begin position="355"/>
        <end position="377"/>
    </location>
</feature>
<evidence type="ECO:0000256" key="7">
    <source>
        <dbReference type="SAM" id="Phobius"/>
    </source>
</evidence>
<evidence type="ECO:0000313" key="9">
    <source>
        <dbReference type="EMBL" id="MBW8485364.1"/>
    </source>
</evidence>
<feature type="transmembrane region" description="Helical" evidence="7">
    <location>
        <begin position="164"/>
        <end position="186"/>
    </location>
</feature>
<accession>A0ABS7G0H2</accession>
<dbReference type="InterPro" id="IPR036259">
    <property type="entry name" value="MFS_trans_sf"/>
</dbReference>
<feature type="transmembrane region" description="Helical" evidence="7">
    <location>
        <begin position="326"/>
        <end position="343"/>
    </location>
</feature>
<evidence type="ECO:0000259" key="8">
    <source>
        <dbReference type="PROSITE" id="PS50850"/>
    </source>
</evidence>
<feature type="transmembrane region" description="Helical" evidence="7">
    <location>
        <begin position="139"/>
        <end position="158"/>
    </location>
</feature>
<keyword evidence="6 7" id="KW-0472">Membrane</keyword>
<evidence type="ECO:0000256" key="4">
    <source>
        <dbReference type="ARBA" id="ARBA00022692"/>
    </source>
</evidence>
<comment type="subcellular location">
    <subcellularLocation>
        <location evidence="1">Cell membrane</location>
        <topology evidence="1">Multi-pass membrane protein</topology>
    </subcellularLocation>
</comment>
<dbReference type="InterPro" id="IPR020846">
    <property type="entry name" value="MFS_dom"/>
</dbReference>
<keyword evidence="3" id="KW-1003">Cell membrane</keyword>
<feature type="transmembrane region" description="Helical" evidence="7">
    <location>
        <begin position="198"/>
        <end position="218"/>
    </location>
</feature>
<dbReference type="PROSITE" id="PS50850">
    <property type="entry name" value="MFS"/>
    <property type="match status" value="1"/>
</dbReference>
<organism evidence="9 10">
    <name type="scientific">Actinomadura parmotrematis</name>
    <dbReference type="NCBI Taxonomy" id="2864039"/>
    <lineage>
        <taxon>Bacteria</taxon>
        <taxon>Bacillati</taxon>
        <taxon>Actinomycetota</taxon>
        <taxon>Actinomycetes</taxon>
        <taxon>Streptosporangiales</taxon>
        <taxon>Thermomonosporaceae</taxon>
        <taxon>Actinomadura</taxon>
    </lineage>
</organism>
<feature type="transmembrane region" description="Helical" evidence="7">
    <location>
        <begin position="47"/>
        <end position="65"/>
    </location>
</feature>
<evidence type="ECO:0000256" key="6">
    <source>
        <dbReference type="ARBA" id="ARBA00023136"/>
    </source>
</evidence>
<feature type="transmembrane region" description="Helical" evidence="7">
    <location>
        <begin position="398"/>
        <end position="414"/>
    </location>
</feature>
<feature type="transmembrane region" description="Helical" evidence="7">
    <location>
        <begin position="426"/>
        <end position="446"/>
    </location>
</feature>
<dbReference type="Gene3D" id="1.20.1720.10">
    <property type="entry name" value="Multidrug resistance protein D"/>
    <property type="match status" value="1"/>
</dbReference>
<evidence type="ECO:0000256" key="2">
    <source>
        <dbReference type="ARBA" id="ARBA00022448"/>
    </source>
</evidence>
<dbReference type="InterPro" id="IPR011701">
    <property type="entry name" value="MFS"/>
</dbReference>
<sequence length="466" mass="46900">MPASSRNRWAALAVLCAGTLMVVLDGSIVTVALPAIQRDLRFSPGGLTWAVNAYMIAFGGLLLLGGRLGDLLGRRRVFVAGLVLFTAASLLCGAATSPATLVAARFAQGAGGALASAVALGMIITLFPEPAERGRALGAFAFTGSAGASIGQVLGGVLTDALSWHWVFLINLPLGAAAVAGAFRLLERDAAPGTVRGADGLGAVLVTGGAMAGVYAIVRFDATGVWYAAASVLLLAAFAARQAAAAAPLLPLRVLRPRNVWGANLIQLLLLAGLFSFQVLITLYLQDVLGYGATATGLAMLPAALSIGAVALGLSARAIARLGERTALVIGLVLLLAARFWLVRLPADGNYLVDVLPLMLLSGGFGLAITALTGLGMSGAAPEDAGVTSGLFNTTQQIGAALGVAALTTLAAAHSDGPRDVGGYHLAFAVGGALLLAALALTLLVLRRPKAADAPAAEDAPVTAHA</sequence>
<gene>
    <name evidence="9" type="ORF">K1Y72_23495</name>
</gene>
<comment type="caution">
    <text evidence="9">The sequence shown here is derived from an EMBL/GenBank/DDBJ whole genome shotgun (WGS) entry which is preliminary data.</text>
</comment>
<reference evidence="9 10" key="1">
    <citation type="submission" date="2021-07" db="EMBL/GenBank/DDBJ databases">
        <title>Actinomadura sp. PM05-2 isolated from lichen.</title>
        <authorList>
            <person name="Somphong A."/>
            <person name="Phongsopitanun W."/>
            <person name="Tanasupawat S."/>
            <person name="Peongsungnone V."/>
        </authorList>
    </citation>
    <scope>NUCLEOTIDE SEQUENCE [LARGE SCALE GENOMIC DNA]</scope>
    <source>
        <strain evidence="9 10">PM05-2</strain>
    </source>
</reference>